<organism evidence="1 2">
    <name type="scientific">Paraburkholderia dinghuensis</name>
    <dbReference type="NCBI Taxonomy" id="2305225"/>
    <lineage>
        <taxon>Bacteria</taxon>
        <taxon>Pseudomonadati</taxon>
        <taxon>Pseudomonadota</taxon>
        <taxon>Betaproteobacteria</taxon>
        <taxon>Burkholderiales</taxon>
        <taxon>Burkholderiaceae</taxon>
        <taxon>Paraburkholderia</taxon>
    </lineage>
</organism>
<accession>A0A3N6M670</accession>
<comment type="caution">
    <text evidence="1">The sequence shown here is derived from an EMBL/GenBank/DDBJ whole genome shotgun (WGS) entry which is preliminary data.</text>
</comment>
<reference evidence="1 2" key="1">
    <citation type="submission" date="2018-11" db="EMBL/GenBank/DDBJ databases">
        <title>Paraburkholderia sp. DHOA04, isolated from soil.</title>
        <authorList>
            <person name="Gao Z.-H."/>
            <person name="Qiu L.-H."/>
            <person name="Fu J.-C."/>
        </authorList>
    </citation>
    <scope>NUCLEOTIDE SEQUENCE [LARGE SCALE GENOMIC DNA]</scope>
    <source>
        <strain evidence="1 2">DHOA04</strain>
    </source>
</reference>
<gene>
    <name evidence="1" type="ORF">D1Y85_26755</name>
</gene>
<dbReference type="EMBL" id="RQIS01000043">
    <property type="protein sequence ID" value="RQG99078.1"/>
    <property type="molecule type" value="Genomic_DNA"/>
</dbReference>
<dbReference type="AlphaFoldDB" id="A0A3N6M670"/>
<protein>
    <submittedName>
        <fullName evidence="1">Uncharacterized protein</fullName>
    </submittedName>
</protein>
<sequence>MAIVNVRVRRGPLSGRAEDGARLNIVAGLYQVNHEGNTLVFAGADKRTSGSVTVDLRDCPEIGSFPDAMKPNTQIELA</sequence>
<evidence type="ECO:0000313" key="1">
    <source>
        <dbReference type="EMBL" id="RQG99078.1"/>
    </source>
</evidence>
<dbReference type="OrthoDB" id="9849070at2"/>
<name>A0A3N6M670_9BURK</name>
<evidence type="ECO:0000313" key="2">
    <source>
        <dbReference type="Proteomes" id="UP000272778"/>
    </source>
</evidence>
<dbReference type="Proteomes" id="UP000272778">
    <property type="component" value="Unassembled WGS sequence"/>
</dbReference>
<proteinExistence type="predicted"/>
<dbReference type="RefSeq" id="WP_124154083.1">
    <property type="nucleotide sequence ID" value="NZ_RQIS01000043.1"/>
</dbReference>
<keyword evidence="2" id="KW-1185">Reference proteome</keyword>